<evidence type="ECO:0000313" key="2">
    <source>
        <dbReference type="Proteomes" id="UP000824469"/>
    </source>
</evidence>
<sequence length="60" mass="6588">MIAGGLFQFWDKDFEVLALGSFAAADKREARLLTWIFGAQKGAQYGFGGSGEKDDMIAQR</sequence>
<feature type="non-terminal residue" evidence="1">
    <location>
        <position position="60"/>
    </location>
</feature>
<keyword evidence="2" id="KW-1185">Reference proteome</keyword>
<organism evidence="1 2">
    <name type="scientific">Taxus chinensis</name>
    <name type="common">Chinese yew</name>
    <name type="synonym">Taxus wallichiana var. chinensis</name>
    <dbReference type="NCBI Taxonomy" id="29808"/>
    <lineage>
        <taxon>Eukaryota</taxon>
        <taxon>Viridiplantae</taxon>
        <taxon>Streptophyta</taxon>
        <taxon>Embryophyta</taxon>
        <taxon>Tracheophyta</taxon>
        <taxon>Spermatophyta</taxon>
        <taxon>Pinopsida</taxon>
        <taxon>Pinidae</taxon>
        <taxon>Conifers II</taxon>
        <taxon>Cupressales</taxon>
        <taxon>Taxaceae</taxon>
        <taxon>Taxus</taxon>
    </lineage>
</organism>
<accession>A0AA38LDR9</accession>
<name>A0AA38LDR9_TAXCH</name>
<reference evidence="1 2" key="1">
    <citation type="journal article" date="2021" name="Nat. Plants">
        <title>The Taxus genome provides insights into paclitaxel biosynthesis.</title>
        <authorList>
            <person name="Xiong X."/>
            <person name="Gou J."/>
            <person name="Liao Q."/>
            <person name="Li Y."/>
            <person name="Zhou Q."/>
            <person name="Bi G."/>
            <person name="Li C."/>
            <person name="Du R."/>
            <person name="Wang X."/>
            <person name="Sun T."/>
            <person name="Guo L."/>
            <person name="Liang H."/>
            <person name="Lu P."/>
            <person name="Wu Y."/>
            <person name="Zhang Z."/>
            <person name="Ro D.K."/>
            <person name="Shang Y."/>
            <person name="Huang S."/>
            <person name="Yan J."/>
        </authorList>
    </citation>
    <scope>NUCLEOTIDE SEQUENCE [LARGE SCALE GENOMIC DNA]</scope>
    <source>
        <strain evidence="1">Ta-2019</strain>
    </source>
</reference>
<dbReference type="EMBL" id="JAHRHJ020000004">
    <property type="protein sequence ID" value="KAH9317107.1"/>
    <property type="molecule type" value="Genomic_DNA"/>
</dbReference>
<protein>
    <submittedName>
        <fullName evidence="1">Uncharacterized protein</fullName>
    </submittedName>
</protein>
<gene>
    <name evidence="1" type="ORF">KI387_018876</name>
</gene>
<proteinExistence type="predicted"/>
<comment type="caution">
    <text evidence="1">The sequence shown here is derived from an EMBL/GenBank/DDBJ whole genome shotgun (WGS) entry which is preliminary data.</text>
</comment>
<evidence type="ECO:0000313" key="1">
    <source>
        <dbReference type="EMBL" id="KAH9317107.1"/>
    </source>
</evidence>
<dbReference type="AlphaFoldDB" id="A0AA38LDR9"/>
<dbReference type="Proteomes" id="UP000824469">
    <property type="component" value="Unassembled WGS sequence"/>
</dbReference>